<reference evidence="1 2" key="1">
    <citation type="submission" date="2019-06" db="EMBL/GenBank/DDBJ databases">
        <title>Whole genome shotgun sequence of Flavobacterium flevense NBRC 14960.</title>
        <authorList>
            <person name="Hosoyama A."/>
            <person name="Uohara A."/>
            <person name="Ohji S."/>
            <person name="Ichikawa N."/>
        </authorList>
    </citation>
    <scope>NUCLEOTIDE SEQUENCE [LARGE SCALE GENOMIC DNA]</scope>
    <source>
        <strain evidence="1 2">NBRC 14960</strain>
    </source>
</reference>
<gene>
    <name evidence="1" type="ORF">FFL01_23990</name>
</gene>
<organism evidence="1 2">
    <name type="scientific">Flavobacterium flevense</name>
    <dbReference type="NCBI Taxonomy" id="983"/>
    <lineage>
        <taxon>Bacteria</taxon>
        <taxon>Pseudomonadati</taxon>
        <taxon>Bacteroidota</taxon>
        <taxon>Flavobacteriia</taxon>
        <taxon>Flavobacteriales</taxon>
        <taxon>Flavobacteriaceae</taxon>
        <taxon>Flavobacterium</taxon>
    </lineage>
</organism>
<proteinExistence type="predicted"/>
<comment type="caution">
    <text evidence="1">The sequence shown here is derived from an EMBL/GenBank/DDBJ whole genome shotgun (WGS) entry which is preliminary data.</text>
</comment>
<evidence type="ECO:0000313" key="1">
    <source>
        <dbReference type="EMBL" id="GEC72860.1"/>
    </source>
</evidence>
<dbReference type="OrthoDB" id="7063387at2"/>
<evidence type="ECO:0000313" key="2">
    <source>
        <dbReference type="Proteomes" id="UP000316775"/>
    </source>
</evidence>
<dbReference type="STRING" id="983.SAMN05443543_106115"/>
<name>A0A4Y4B0S8_9FLAO</name>
<dbReference type="AlphaFoldDB" id="A0A4Y4B0S8"/>
<sequence>MKTILKNKYIKRLASLNDQFCFFQFNRKELDKRLLEFGPNAGDLFTTDLFASNDMAPRIRVKISKLPSFQNLNQTFTFGAYFSTSYEVVSYYLIDSLELLKSINSSTFIATNDTQLEEKYNLTLESSSIPIIDISLINTLKYLRLRRNHFTHLYEEIGNPLKSLICDFGSDLNRYWEGSLSQLDFESYNVLKFDEQETIDMLKLLKIIIEKLDSNLAPHLNHEGIAEYLVKKEYSDSEQRKNLDLVNKRTQKIITLSSTHFSTPIDRTIIEQKVNEFGWK</sequence>
<dbReference type="RefSeq" id="WP_141384528.1">
    <property type="nucleotide sequence ID" value="NZ_BJNP01000027.1"/>
</dbReference>
<dbReference type="EMBL" id="BJNP01000027">
    <property type="protein sequence ID" value="GEC72860.1"/>
    <property type="molecule type" value="Genomic_DNA"/>
</dbReference>
<keyword evidence="2" id="KW-1185">Reference proteome</keyword>
<accession>A0A4Y4B0S8</accession>
<protein>
    <submittedName>
        <fullName evidence="1">Uncharacterized protein</fullName>
    </submittedName>
</protein>
<dbReference type="Proteomes" id="UP000316775">
    <property type="component" value="Unassembled WGS sequence"/>
</dbReference>